<dbReference type="InterPro" id="IPR006172">
    <property type="entry name" value="DNA-dir_DNA_pol_B"/>
</dbReference>
<dbReference type="PANTHER" id="PTHR10322">
    <property type="entry name" value="DNA POLYMERASE CATALYTIC SUBUNIT"/>
    <property type="match status" value="1"/>
</dbReference>
<organism evidence="10 11">
    <name type="scientific">Fluctibacter halophilus</name>
    <dbReference type="NCBI Taxonomy" id="226011"/>
    <lineage>
        <taxon>Bacteria</taxon>
        <taxon>Pseudomonadati</taxon>
        <taxon>Pseudomonadota</taxon>
        <taxon>Gammaproteobacteria</taxon>
        <taxon>Alteromonadales</taxon>
        <taxon>Alteromonadaceae</taxon>
        <taxon>Fluctibacter</taxon>
    </lineage>
</organism>
<evidence type="ECO:0000313" key="11">
    <source>
        <dbReference type="Proteomes" id="UP001520878"/>
    </source>
</evidence>
<dbReference type="InterPro" id="IPR042087">
    <property type="entry name" value="DNA_pol_B_thumb"/>
</dbReference>
<dbReference type="Gene3D" id="2.40.50.590">
    <property type="match status" value="2"/>
</dbReference>
<dbReference type="SMART" id="SM00486">
    <property type="entry name" value="POLBc"/>
    <property type="match status" value="1"/>
</dbReference>
<dbReference type="PRINTS" id="PR00106">
    <property type="entry name" value="DNAPOLB"/>
</dbReference>
<dbReference type="CDD" id="cd05784">
    <property type="entry name" value="DNA_polB_II_exo"/>
    <property type="match status" value="1"/>
</dbReference>
<dbReference type="Gene3D" id="3.90.1600.10">
    <property type="entry name" value="Palm domain of DNA polymerase"/>
    <property type="match status" value="2"/>
</dbReference>
<dbReference type="InterPro" id="IPR006133">
    <property type="entry name" value="DNA-dir_DNA_pol_B_exonuc"/>
</dbReference>
<dbReference type="Pfam" id="PF00136">
    <property type="entry name" value="DNA_pol_B"/>
    <property type="match status" value="1"/>
</dbReference>
<evidence type="ECO:0000259" key="8">
    <source>
        <dbReference type="Pfam" id="PF00136"/>
    </source>
</evidence>
<comment type="catalytic activity">
    <reaction evidence="6 7">
        <text>DNA(n) + a 2'-deoxyribonucleoside 5'-triphosphate = DNA(n+1) + diphosphate</text>
        <dbReference type="Rhea" id="RHEA:22508"/>
        <dbReference type="Rhea" id="RHEA-COMP:17339"/>
        <dbReference type="Rhea" id="RHEA-COMP:17340"/>
        <dbReference type="ChEBI" id="CHEBI:33019"/>
        <dbReference type="ChEBI" id="CHEBI:61560"/>
        <dbReference type="ChEBI" id="CHEBI:173112"/>
        <dbReference type="EC" id="2.7.7.7"/>
    </reaction>
</comment>
<evidence type="ECO:0000256" key="5">
    <source>
        <dbReference type="ARBA" id="ARBA00023125"/>
    </source>
</evidence>
<feature type="domain" description="DNA-directed DNA polymerase family B exonuclease" evidence="9">
    <location>
        <begin position="108"/>
        <end position="304"/>
    </location>
</feature>
<dbReference type="Pfam" id="PF21474">
    <property type="entry name" value="DNApolII_N"/>
    <property type="match status" value="1"/>
</dbReference>
<gene>
    <name evidence="10" type="ORF">LJ739_13560</name>
</gene>
<evidence type="ECO:0000256" key="6">
    <source>
        <dbReference type="ARBA" id="ARBA00049244"/>
    </source>
</evidence>
<dbReference type="InterPro" id="IPR036397">
    <property type="entry name" value="RNaseH_sf"/>
</dbReference>
<dbReference type="SUPFAM" id="SSF53098">
    <property type="entry name" value="Ribonuclease H-like"/>
    <property type="match status" value="1"/>
</dbReference>
<evidence type="ECO:0000256" key="4">
    <source>
        <dbReference type="ARBA" id="ARBA00022932"/>
    </source>
</evidence>
<dbReference type="InterPro" id="IPR012337">
    <property type="entry name" value="RNaseH-like_sf"/>
</dbReference>
<accession>A0ABS8G9N3</accession>
<dbReference type="NCBIfam" id="NF004421">
    <property type="entry name" value="PRK05762.1-2"/>
    <property type="match status" value="1"/>
</dbReference>
<evidence type="ECO:0000256" key="3">
    <source>
        <dbReference type="ARBA" id="ARBA00022695"/>
    </source>
</evidence>
<evidence type="ECO:0000256" key="7">
    <source>
        <dbReference type="RuleBase" id="RU000442"/>
    </source>
</evidence>
<proteinExistence type="inferred from homology"/>
<reference evidence="10 11" key="1">
    <citation type="submission" date="2021-10" db="EMBL/GenBank/DDBJ databases">
        <title>Draft genome of Aestuariibacter halophilus JC2043.</title>
        <authorList>
            <person name="Emsley S.A."/>
            <person name="Pfannmuller K.M."/>
            <person name="Ushijima B."/>
            <person name="Saw J.H."/>
            <person name="Videau P."/>
        </authorList>
    </citation>
    <scope>NUCLEOTIDE SEQUENCE [LARGE SCALE GENOMIC DNA]</scope>
    <source>
        <strain evidence="10 11">JC2043</strain>
    </source>
</reference>
<dbReference type="RefSeq" id="WP_229161302.1">
    <property type="nucleotide sequence ID" value="NZ_JAJEWP010000004.1"/>
</dbReference>
<feature type="domain" description="DNA-directed DNA polymerase family B multifunctional" evidence="8">
    <location>
        <begin position="388"/>
        <end position="763"/>
    </location>
</feature>
<dbReference type="CDD" id="cd05537">
    <property type="entry name" value="POLBc_Pol_II"/>
    <property type="match status" value="1"/>
</dbReference>
<dbReference type="InterPro" id="IPR023211">
    <property type="entry name" value="DNA_pol_palm_dom_sf"/>
</dbReference>
<dbReference type="GO" id="GO:0003887">
    <property type="term" value="F:DNA-directed DNA polymerase activity"/>
    <property type="evidence" value="ECO:0007669"/>
    <property type="project" value="UniProtKB-EC"/>
</dbReference>
<comment type="caution">
    <text evidence="10">The sequence shown here is derived from an EMBL/GenBank/DDBJ whole genome shotgun (WGS) entry which is preliminary data.</text>
</comment>
<dbReference type="Gene3D" id="1.10.132.60">
    <property type="entry name" value="DNA polymerase family B, C-terminal domain"/>
    <property type="match status" value="1"/>
</dbReference>
<dbReference type="Pfam" id="PF03104">
    <property type="entry name" value="DNA_pol_B_exo1"/>
    <property type="match status" value="1"/>
</dbReference>
<dbReference type="InterPro" id="IPR006134">
    <property type="entry name" value="DNA-dir_DNA_pol_B_multi_dom"/>
</dbReference>
<dbReference type="PANTHER" id="PTHR10322:SF23">
    <property type="entry name" value="DNA POLYMERASE DELTA CATALYTIC SUBUNIT"/>
    <property type="match status" value="1"/>
</dbReference>
<dbReference type="InterPro" id="IPR017964">
    <property type="entry name" value="DNA-dir_DNA_pol_B_CS"/>
</dbReference>
<dbReference type="Gene3D" id="3.30.420.10">
    <property type="entry name" value="Ribonuclease H-like superfamily/Ribonuclease H"/>
    <property type="match status" value="1"/>
</dbReference>
<dbReference type="InterPro" id="IPR050240">
    <property type="entry name" value="DNA_pol_type-B"/>
</dbReference>
<name>A0ABS8G9N3_9ALTE</name>
<dbReference type="EC" id="2.7.7.7" evidence="7"/>
<sequence>MSAQNQGFILTRQHRDTPSGIVFVYWLVTPSGPIKLQVPAQQAVFFIPADQGHKADQVLSQSGLRCRRSSVPLCTFGHAPTEALYFDRMSDYYSARDHLLAAGVACHEHDVKPTDRYLMERFIYGSCRFSGTRIDVPSRVLRRPISEIRQGQLAPGSWQPRFKVMSLDIECSGRGELFSVGLVQGRHQRVVMIGAPQADDDPEWIQWVENEQELLLALIEQLHVLDPDILIGWNIVNFDMKVLDQAARRCGVKLALGRDGTPMYWRAPRDDTLQAWVSIEGRKVVDGIDSLRTATYQFDSFALEHVAQALLGRGKLSDDVDNRLAAIEHDFVHNKRALAEYNLQDCVLVQDIFDHTRLLSFLTLRSQLTGLELDRSGGSVAAFLNLYLPNVHRAGYVAPMRPANGGLASPGGYVMSSHPGLYQHVLVLDFKSLYPSIIRTFCIDPVGLVEGLKCPEQGIPGFKDAVFSRTQHYLPDIITSLWQQRDEAKKAGDAPRSQAIKILMNSFYGVLGSGGCPFYDTRLASSITLRGHEIMQTTARWIEQAGYKVIYGDTDSTFVCLDGEQDLQSATAIGRRLQDDINARWQANIRDEYGLECHLEIEFETYFSPFLMPTIRGSEQGSKKRYAGRRQRPEGQDLVFKGLESVRSDWTALAKGFQQTLFEKVFNQQDVQHYIQDMLLQTRNGQWDDLLVYRKRLRQGLENYHKNVPPHVRAALHANEQRARQGKSPKYQGRGWVEYVITTQGPQAVDSISAPIDYQHYIDKQLKPIADGILPFIGLDFSRLSDDQMSLF</sequence>
<keyword evidence="3 7" id="KW-0548">Nucleotidyltransferase</keyword>
<keyword evidence="5 7" id="KW-0238">DNA-binding</keyword>
<keyword evidence="4 7" id="KW-0239">DNA-directed DNA polymerase</keyword>
<evidence type="ECO:0000256" key="1">
    <source>
        <dbReference type="ARBA" id="ARBA00005755"/>
    </source>
</evidence>
<keyword evidence="11" id="KW-1185">Reference proteome</keyword>
<dbReference type="InterPro" id="IPR043502">
    <property type="entry name" value="DNA/RNA_pol_sf"/>
</dbReference>
<evidence type="ECO:0000256" key="2">
    <source>
        <dbReference type="ARBA" id="ARBA00022679"/>
    </source>
</evidence>
<comment type="similarity">
    <text evidence="1 7">Belongs to the DNA polymerase type-B family.</text>
</comment>
<dbReference type="EMBL" id="JAJEWP010000004">
    <property type="protein sequence ID" value="MCC2617275.1"/>
    <property type="molecule type" value="Genomic_DNA"/>
</dbReference>
<evidence type="ECO:0000259" key="9">
    <source>
        <dbReference type="Pfam" id="PF03104"/>
    </source>
</evidence>
<dbReference type="PROSITE" id="PS00116">
    <property type="entry name" value="DNA_POLYMERASE_B"/>
    <property type="match status" value="1"/>
</dbReference>
<keyword evidence="2 7" id="KW-0808">Transferase</keyword>
<protein>
    <recommendedName>
        <fullName evidence="7">DNA polymerase</fullName>
        <ecNumber evidence="7">2.7.7.7</ecNumber>
    </recommendedName>
</protein>
<dbReference type="SUPFAM" id="SSF56672">
    <property type="entry name" value="DNA/RNA polymerases"/>
    <property type="match status" value="1"/>
</dbReference>
<keyword evidence="7" id="KW-0235">DNA replication</keyword>
<evidence type="ECO:0000313" key="10">
    <source>
        <dbReference type="EMBL" id="MCC2617275.1"/>
    </source>
</evidence>
<dbReference type="Proteomes" id="UP001520878">
    <property type="component" value="Unassembled WGS sequence"/>
</dbReference>